<dbReference type="AlphaFoldDB" id="A0AAN4ZMU1"/>
<proteinExistence type="predicted"/>
<comment type="caution">
    <text evidence="2">The sequence shown here is derived from an EMBL/GenBank/DDBJ whole genome shotgun (WGS) entry which is preliminary data.</text>
</comment>
<reference evidence="3" key="1">
    <citation type="submission" date="2022-10" db="EMBL/GenBank/DDBJ databases">
        <title>Genome assembly of Pristionchus species.</title>
        <authorList>
            <person name="Yoshida K."/>
            <person name="Sommer R.J."/>
        </authorList>
    </citation>
    <scope>NUCLEOTIDE SEQUENCE [LARGE SCALE GENOMIC DNA]</scope>
    <source>
        <strain evidence="3">RS5460</strain>
    </source>
</reference>
<organism evidence="2 3">
    <name type="scientific">Pristionchus mayeri</name>
    <dbReference type="NCBI Taxonomy" id="1317129"/>
    <lineage>
        <taxon>Eukaryota</taxon>
        <taxon>Metazoa</taxon>
        <taxon>Ecdysozoa</taxon>
        <taxon>Nematoda</taxon>
        <taxon>Chromadorea</taxon>
        <taxon>Rhabditida</taxon>
        <taxon>Rhabditina</taxon>
        <taxon>Diplogasteromorpha</taxon>
        <taxon>Diplogasteroidea</taxon>
        <taxon>Neodiplogasteridae</taxon>
        <taxon>Pristionchus</taxon>
    </lineage>
</organism>
<keyword evidence="3" id="KW-1185">Reference proteome</keyword>
<sequence>GMHSRKVTHSDVLGRSLRAEENGNEAEEDTEQERVGILLCLFAVLFCSQASAQYIGVTYSPYYGYPAYGYAGYGWGYPGYAAWWGSNKGGKGPEGAAGPVGPSGLTGNQ</sequence>
<accession>A0AAN4ZMU1</accession>
<name>A0AAN4ZMU1_9BILA</name>
<dbReference type="EMBL" id="BTRK01000003">
    <property type="protein sequence ID" value="GMR41398.1"/>
    <property type="molecule type" value="Genomic_DNA"/>
</dbReference>
<feature type="region of interest" description="Disordered" evidence="1">
    <location>
        <begin position="1"/>
        <end position="31"/>
    </location>
</feature>
<gene>
    <name evidence="2" type="ORF">PMAYCL1PPCAC_11593</name>
</gene>
<dbReference type="PANTHER" id="PTHR34601:SF2">
    <property type="entry name" value="NEMATODE SPECIFIC PEPTIDE FAMILY, GROUP B-RELATED"/>
    <property type="match status" value="1"/>
</dbReference>
<protein>
    <submittedName>
        <fullName evidence="2">Uncharacterized protein</fullName>
    </submittedName>
</protein>
<feature type="compositionally biased region" description="Acidic residues" evidence="1">
    <location>
        <begin position="22"/>
        <end position="31"/>
    </location>
</feature>
<feature type="non-terminal residue" evidence="2">
    <location>
        <position position="1"/>
    </location>
</feature>
<dbReference type="Proteomes" id="UP001328107">
    <property type="component" value="Unassembled WGS sequence"/>
</dbReference>
<dbReference type="PANTHER" id="PTHR34601">
    <property type="entry name" value="NEMATODE SPECIFIC PEPTIDE FAMILY, GROUP B"/>
    <property type="match status" value="1"/>
</dbReference>
<evidence type="ECO:0000313" key="2">
    <source>
        <dbReference type="EMBL" id="GMR41398.1"/>
    </source>
</evidence>
<evidence type="ECO:0000256" key="1">
    <source>
        <dbReference type="SAM" id="MobiDB-lite"/>
    </source>
</evidence>
<evidence type="ECO:0000313" key="3">
    <source>
        <dbReference type="Proteomes" id="UP001328107"/>
    </source>
</evidence>